<comment type="caution">
    <text evidence="1">The sequence shown here is derived from an EMBL/GenBank/DDBJ whole genome shotgun (WGS) entry which is preliminary data.</text>
</comment>
<evidence type="ECO:0000313" key="2">
    <source>
        <dbReference type="Proteomes" id="UP001642484"/>
    </source>
</evidence>
<accession>A0ABP0LR02</accession>
<keyword evidence="2" id="KW-1185">Reference proteome</keyword>
<reference evidence="1 2" key="1">
    <citation type="submission" date="2024-02" db="EMBL/GenBank/DDBJ databases">
        <authorList>
            <person name="Chen Y."/>
            <person name="Shah S."/>
            <person name="Dougan E. K."/>
            <person name="Thang M."/>
            <person name="Chan C."/>
        </authorList>
    </citation>
    <scope>NUCLEOTIDE SEQUENCE [LARGE SCALE GENOMIC DNA]</scope>
</reference>
<proteinExistence type="predicted"/>
<name>A0ABP0LR02_9DINO</name>
<dbReference type="Proteomes" id="UP001642484">
    <property type="component" value="Unassembled WGS sequence"/>
</dbReference>
<sequence>MFWNLRGPFSVEARRTCLPVIVTGLVTNNCLLSRASALVDERPQVFGTNGKICQRSDTGEILDTKKYHHLTINTVTPEPSQTAREAFSEVLWIVDISAPADNWGNLTKQVATMTKTFAVGTVEQLNAGRNTSSS</sequence>
<protein>
    <submittedName>
        <fullName evidence="1">Uncharacterized protein</fullName>
    </submittedName>
</protein>
<organism evidence="1 2">
    <name type="scientific">Durusdinium trenchii</name>
    <dbReference type="NCBI Taxonomy" id="1381693"/>
    <lineage>
        <taxon>Eukaryota</taxon>
        <taxon>Sar</taxon>
        <taxon>Alveolata</taxon>
        <taxon>Dinophyceae</taxon>
        <taxon>Suessiales</taxon>
        <taxon>Symbiodiniaceae</taxon>
        <taxon>Durusdinium</taxon>
    </lineage>
</organism>
<gene>
    <name evidence="1" type="ORF">CCMP2556_LOCUS22289</name>
</gene>
<evidence type="ECO:0000313" key="1">
    <source>
        <dbReference type="EMBL" id="CAK9041624.1"/>
    </source>
</evidence>
<dbReference type="EMBL" id="CAXAMN010013736">
    <property type="protein sequence ID" value="CAK9041624.1"/>
    <property type="molecule type" value="Genomic_DNA"/>
</dbReference>